<proteinExistence type="predicted"/>
<dbReference type="Proteomes" id="UP001629113">
    <property type="component" value="Unassembled WGS sequence"/>
</dbReference>
<gene>
    <name evidence="3" type="ORF">PVAG01_08151</name>
</gene>
<keyword evidence="4" id="KW-1185">Reference proteome</keyword>
<evidence type="ECO:0000256" key="1">
    <source>
        <dbReference type="SAM" id="MobiDB-lite"/>
    </source>
</evidence>
<reference evidence="3 4" key="1">
    <citation type="submission" date="2024-06" db="EMBL/GenBank/DDBJ databases">
        <title>Complete genome of Phlyctema vagabunda strain 19-DSS-EL-015.</title>
        <authorList>
            <person name="Fiorenzani C."/>
        </authorList>
    </citation>
    <scope>NUCLEOTIDE SEQUENCE [LARGE SCALE GENOMIC DNA]</scope>
    <source>
        <strain evidence="3 4">19-DSS-EL-015</strain>
    </source>
</reference>
<evidence type="ECO:0000313" key="3">
    <source>
        <dbReference type="EMBL" id="KAL3419653.1"/>
    </source>
</evidence>
<keyword evidence="2" id="KW-1133">Transmembrane helix</keyword>
<dbReference type="PANTHER" id="PTHR35041:SF6">
    <property type="entry name" value="FORMYLMETHIONINE DEFORMYLASE-LIKE PROTEIN-RELATED"/>
    <property type="match status" value="1"/>
</dbReference>
<dbReference type="EMBL" id="JBFCZG010000007">
    <property type="protein sequence ID" value="KAL3419653.1"/>
    <property type="molecule type" value="Genomic_DNA"/>
</dbReference>
<evidence type="ECO:0000256" key="2">
    <source>
        <dbReference type="SAM" id="Phobius"/>
    </source>
</evidence>
<feature type="compositionally biased region" description="Low complexity" evidence="1">
    <location>
        <begin position="44"/>
        <end position="59"/>
    </location>
</feature>
<dbReference type="PANTHER" id="PTHR35041">
    <property type="entry name" value="MEDIATOR OF RNA POLYMERASE II TRANSCRIPTION SUBUNIT 1"/>
    <property type="match status" value="1"/>
</dbReference>
<evidence type="ECO:0000313" key="4">
    <source>
        <dbReference type="Proteomes" id="UP001629113"/>
    </source>
</evidence>
<organism evidence="3 4">
    <name type="scientific">Phlyctema vagabunda</name>
    <dbReference type="NCBI Taxonomy" id="108571"/>
    <lineage>
        <taxon>Eukaryota</taxon>
        <taxon>Fungi</taxon>
        <taxon>Dikarya</taxon>
        <taxon>Ascomycota</taxon>
        <taxon>Pezizomycotina</taxon>
        <taxon>Leotiomycetes</taxon>
        <taxon>Helotiales</taxon>
        <taxon>Dermateaceae</taxon>
        <taxon>Phlyctema</taxon>
    </lineage>
</organism>
<keyword evidence="2" id="KW-0812">Transmembrane</keyword>
<feature type="transmembrane region" description="Helical" evidence="2">
    <location>
        <begin position="221"/>
        <end position="243"/>
    </location>
</feature>
<accession>A0ABR4P8L5</accession>
<feature type="transmembrane region" description="Helical" evidence="2">
    <location>
        <begin position="609"/>
        <end position="631"/>
    </location>
</feature>
<sequence length="724" mass="78137">MEQVTRKPIPSTASYSPVSVSHLDVDFSDFEVLGQRPQDISRPVSGTVSTLSRSSRSSTNVIEMQQLEPNELHTDPRTGTDPAVSPEQNLNTGASGPFLTKPSEPSRAAAWGINWLHEPVQMILLFIAGVLLAVGHHLFYADLDGQAVSTATFSQSSVKQVGQAFVFLTLWCIKGSITEAYNQYIWTIFRRRFLALNVIDRLIALPTKASSFLSLRLFSDAYFAALLAVVAWCTFLAGLTPAATLSVQPKSQASTVDGSIPFPNYFDPNLSWWTGRFPIGSDSVTPSPRLQTIALETAFSSLVTPPATQYVNSSFEVHFYGPSVQCNDSSPAQNLAFRDLMDGFSSSGLYVKSTAEPDGGAQTFDGERMLVYSAFSPTIGDNNILSVGGPALLNNWDAPLLSLDDDGYSAQQLWILTADGNMVCSLVNASFTVGYNYTDGVGVVSHQSIKVLPAADGSNSTAIETGAIALTDRTRMPYFAAFAAFASNLFGNITLNNNGQNCPPDCGEGGLNGASISIDQATSHILATALAACPEISKNWWSQKYNFTSDFPNDASLCRNQTLRRAIEDLANNVTISTLSNPGLMSNTTATIAYSTIENVYEYDTQSLWISYGILIGAGVIAVVIGVLSLISNGVYHNASFSAILATTRNRDLDHAAEGMCLGETKGMGEERLMFGVLTPPVNQHRQEGTERGRSGEEEEGELKHIAFGLEESVIRLKKGEHYS</sequence>
<comment type="caution">
    <text evidence="3">The sequence shown here is derived from an EMBL/GenBank/DDBJ whole genome shotgun (WGS) entry which is preliminary data.</text>
</comment>
<feature type="transmembrane region" description="Helical" evidence="2">
    <location>
        <begin position="161"/>
        <end position="182"/>
    </location>
</feature>
<feature type="transmembrane region" description="Helical" evidence="2">
    <location>
        <begin position="122"/>
        <end position="141"/>
    </location>
</feature>
<keyword evidence="2" id="KW-0472">Membrane</keyword>
<name>A0ABR4P8L5_9HELO</name>
<feature type="region of interest" description="Disordered" evidence="1">
    <location>
        <begin position="38"/>
        <end position="103"/>
    </location>
</feature>
<protein>
    <submittedName>
        <fullName evidence="3">Uncharacterized protein</fullName>
    </submittedName>
</protein>